<dbReference type="RefSeq" id="WP_125653597.1">
    <property type="nucleotide sequence ID" value="NZ_AP019308.1"/>
</dbReference>
<proteinExistence type="predicted"/>
<keyword evidence="2" id="KW-1185">Reference proteome</keyword>
<reference evidence="1 2" key="1">
    <citation type="submission" date="2018-11" db="EMBL/GenBank/DDBJ databases">
        <title>Complete genome sequence of Paenibacillus baekrokdamisoli strain KCTC 33723.</title>
        <authorList>
            <person name="Kang S.W."/>
            <person name="Lee K.C."/>
            <person name="Kim K.K."/>
            <person name="Kim J.S."/>
            <person name="Kim D.S."/>
            <person name="Ko S.H."/>
            <person name="Yang S.H."/>
            <person name="Lee J.S."/>
        </authorList>
    </citation>
    <scope>NUCLEOTIDE SEQUENCE [LARGE SCALE GENOMIC DNA]</scope>
    <source>
        <strain evidence="1 2">KCTC 33723</strain>
    </source>
</reference>
<name>A0A3G9IT50_9BACL</name>
<evidence type="ECO:0000313" key="1">
    <source>
        <dbReference type="EMBL" id="BBH19215.1"/>
    </source>
</evidence>
<accession>A0A3G9IT50</accession>
<organism evidence="1 2">
    <name type="scientific">Paenibacillus baekrokdamisoli</name>
    <dbReference type="NCBI Taxonomy" id="1712516"/>
    <lineage>
        <taxon>Bacteria</taxon>
        <taxon>Bacillati</taxon>
        <taxon>Bacillota</taxon>
        <taxon>Bacilli</taxon>
        <taxon>Bacillales</taxon>
        <taxon>Paenibacillaceae</taxon>
        <taxon>Paenibacillus</taxon>
    </lineage>
</organism>
<gene>
    <name evidence="1" type="ORF">Back11_05600</name>
</gene>
<dbReference type="KEGG" id="pbk:Back11_05600"/>
<dbReference type="AlphaFoldDB" id="A0A3G9IT50"/>
<sequence length="95" mass="11055">MLFFERVRKLSNVCIVIFVLFFILMIVSFSNSKFSEILQHNFTNDLRGTIFTLISFIISIFSLTLGISLKYIVKDANEEIKLLEERTKKNSGEQI</sequence>
<evidence type="ECO:0000313" key="2">
    <source>
        <dbReference type="Proteomes" id="UP000275368"/>
    </source>
</evidence>
<dbReference type="Proteomes" id="UP000275368">
    <property type="component" value="Chromosome"/>
</dbReference>
<protein>
    <submittedName>
        <fullName evidence="1">Uncharacterized protein</fullName>
    </submittedName>
</protein>
<dbReference type="EMBL" id="AP019308">
    <property type="protein sequence ID" value="BBH19215.1"/>
    <property type="molecule type" value="Genomic_DNA"/>
</dbReference>